<evidence type="ECO:0000313" key="2">
    <source>
        <dbReference type="Proteomes" id="UP000006727"/>
    </source>
</evidence>
<dbReference type="Proteomes" id="UP000006727">
    <property type="component" value="Chromosome 11"/>
</dbReference>
<protein>
    <submittedName>
        <fullName evidence="1">Uncharacterized protein</fullName>
    </submittedName>
</protein>
<dbReference type="InParanoid" id="A0A7I4AAT0"/>
<name>A0A7I4AAT0_PHYPA</name>
<sequence length="99" mass="11454">MTPFLLHLTKICRERNSLRLILRPVRQLVRSVAVLEIECMGVRVMLFICICKHKLTHNVSNDVANIQSLTPNTRVFYSGMDPHPRVLVCKSKKRAQLEQ</sequence>
<evidence type="ECO:0000313" key="1">
    <source>
        <dbReference type="EnsemblPlants" id="Pp3c11_24180V3.2"/>
    </source>
</evidence>
<reference evidence="1 2" key="1">
    <citation type="journal article" date="2008" name="Science">
        <title>The Physcomitrella genome reveals evolutionary insights into the conquest of land by plants.</title>
        <authorList>
            <person name="Rensing S."/>
            <person name="Lang D."/>
            <person name="Zimmer A."/>
            <person name="Terry A."/>
            <person name="Salamov A."/>
            <person name="Shapiro H."/>
            <person name="Nishiyama T."/>
            <person name="Perroud P.-F."/>
            <person name="Lindquist E."/>
            <person name="Kamisugi Y."/>
            <person name="Tanahashi T."/>
            <person name="Sakakibara K."/>
            <person name="Fujita T."/>
            <person name="Oishi K."/>
            <person name="Shin-I T."/>
            <person name="Kuroki Y."/>
            <person name="Toyoda A."/>
            <person name="Suzuki Y."/>
            <person name="Hashimoto A."/>
            <person name="Yamaguchi K."/>
            <person name="Sugano A."/>
            <person name="Kohara Y."/>
            <person name="Fujiyama A."/>
            <person name="Anterola A."/>
            <person name="Aoki S."/>
            <person name="Ashton N."/>
            <person name="Barbazuk W.B."/>
            <person name="Barker E."/>
            <person name="Bennetzen J."/>
            <person name="Bezanilla M."/>
            <person name="Blankenship R."/>
            <person name="Cho S.H."/>
            <person name="Dutcher S."/>
            <person name="Estelle M."/>
            <person name="Fawcett J.A."/>
            <person name="Gundlach H."/>
            <person name="Hanada K."/>
            <person name="Heyl A."/>
            <person name="Hicks K.A."/>
            <person name="Hugh J."/>
            <person name="Lohr M."/>
            <person name="Mayer K."/>
            <person name="Melkozernov A."/>
            <person name="Murata T."/>
            <person name="Nelson D."/>
            <person name="Pils B."/>
            <person name="Prigge M."/>
            <person name="Reiss B."/>
            <person name="Renner T."/>
            <person name="Rombauts S."/>
            <person name="Rushton P."/>
            <person name="Sanderfoot A."/>
            <person name="Schween G."/>
            <person name="Shiu S.-H."/>
            <person name="Stueber K."/>
            <person name="Theodoulou F.L."/>
            <person name="Tu H."/>
            <person name="Van de Peer Y."/>
            <person name="Verrier P.J."/>
            <person name="Waters E."/>
            <person name="Wood A."/>
            <person name="Yang L."/>
            <person name="Cove D."/>
            <person name="Cuming A."/>
            <person name="Hasebe M."/>
            <person name="Lucas S."/>
            <person name="Mishler D.B."/>
            <person name="Reski R."/>
            <person name="Grigoriev I."/>
            <person name="Quatrano R.S."/>
            <person name="Boore J.L."/>
        </authorList>
    </citation>
    <scope>NUCLEOTIDE SEQUENCE [LARGE SCALE GENOMIC DNA]</scope>
    <source>
        <strain evidence="1 2">cv. Gransden 2004</strain>
    </source>
</reference>
<keyword evidence="2" id="KW-1185">Reference proteome</keyword>
<reference evidence="1 2" key="2">
    <citation type="journal article" date="2018" name="Plant J.">
        <title>The Physcomitrella patens chromosome-scale assembly reveals moss genome structure and evolution.</title>
        <authorList>
            <person name="Lang D."/>
            <person name="Ullrich K.K."/>
            <person name="Murat F."/>
            <person name="Fuchs J."/>
            <person name="Jenkins J."/>
            <person name="Haas F.B."/>
            <person name="Piednoel M."/>
            <person name="Gundlach H."/>
            <person name="Van Bel M."/>
            <person name="Meyberg R."/>
            <person name="Vives C."/>
            <person name="Morata J."/>
            <person name="Symeonidi A."/>
            <person name="Hiss M."/>
            <person name="Muchero W."/>
            <person name="Kamisugi Y."/>
            <person name="Saleh O."/>
            <person name="Blanc G."/>
            <person name="Decker E.L."/>
            <person name="van Gessel N."/>
            <person name="Grimwood J."/>
            <person name="Hayes R.D."/>
            <person name="Graham S.W."/>
            <person name="Gunter L.E."/>
            <person name="McDaniel S.F."/>
            <person name="Hoernstein S.N.W."/>
            <person name="Larsson A."/>
            <person name="Li F.W."/>
            <person name="Perroud P.F."/>
            <person name="Phillips J."/>
            <person name="Ranjan P."/>
            <person name="Rokshar D.S."/>
            <person name="Rothfels C.J."/>
            <person name="Schneider L."/>
            <person name="Shu S."/>
            <person name="Stevenson D.W."/>
            <person name="Thummler F."/>
            <person name="Tillich M."/>
            <person name="Villarreal Aguilar J.C."/>
            <person name="Widiez T."/>
            <person name="Wong G.K."/>
            <person name="Wymore A."/>
            <person name="Zhang Y."/>
            <person name="Zimmer A.D."/>
            <person name="Quatrano R.S."/>
            <person name="Mayer K.F.X."/>
            <person name="Goodstein D."/>
            <person name="Casacuberta J.M."/>
            <person name="Vandepoele K."/>
            <person name="Reski R."/>
            <person name="Cuming A.C."/>
            <person name="Tuskan G.A."/>
            <person name="Maumus F."/>
            <person name="Salse J."/>
            <person name="Schmutz J."/>
            <person name="Rensing S.A."/>
        </authorList>
    </citation>
    <scope>NUCLEOTIDE SEQUENCE [LARGE SCALE GENOMIC DNA]</scope>
    <source>
        <strain evidence="1 2">cv. Gransden 2004</strain>
    </source>
</reference>
<dbReference type="Gramene" id="Pp3c11_24180V3.2">
    <property type="protein sequence ID" value="Pp3c11_24180V3.2"/>
    <property type="gene ID" value="Pp3c11_24180"/>
</dbReference>
<organism evidence="1 2">
    <name type="scientific">Physcomitrium patens</name>
    <name type="common">Spreading-leaved earth moss</name>
    <name type="synonym">Physcomitrella patens</name>
    <dbReference type="NCBI Taxonomy" id="3218"/>
    <lineage>
        <taxon>Eukaryota</taxon>
        <taxon>Viridiplantae</taxon>
        <taxon>Streptophyta</taxon>
        <taxon>Embryophyta</taxon>
        <taxon>Bryophyta</taxon>
        <taxon>Bryophytina</taxon>
        <taxon>Bryopsida</taxon>
        <taxon>Funariidae</taxon>
        <taxon>Funariales</taxon>
        <taxon>Funariaceae</taxon>
        <taxon>Physcomitrium</taxon>
    </lineage>
</organism>
<dbReference type="EnsemblPlants" id="Pp3c11_24180V3.2">
    <property type="protein sequence ID" value="Pp3c11_24180V3.2"/>
    <property type="gene ID" value="Pp3c11_24180"/>
</dbReference>
<accession>A0A7I4AAT0</accession>
<dbReference type="EMBL" id="ABEU02000011">
    <property type="status" value="NOT_ANNOTATED_CDS"/>
    <property type="molecule type" value="Genomic_DNA"/>
</dbReference>
<reference evidence="1" key="3">
    <citation type="submission" date="2020-12" db="UniProtKB">
        <authorList>
            <consortium name="EnsemblPlants"/>
        </authorList>
    </citation>
    <scope>IDENTIFICATION</scope>
</reference>
<dbReference type="AlphaFoldDB" id="A0A7I4AAT0"/>
<proteinExistence type="predicted"/>